<dbReference type="Pfam" id="PF02875">
    <property type="entry name" value="Mur_ligase_C"/>
    <property type="match status" value="1"/>
</dbReference>
<evidence type="ECO:0000313" key="6">
    <source>
        <dbReference type="EMBL" id="OGY37373.1"/>
    </source>
</evidence>
<dbReference type="Gene3D" id="3.90.190.20">
    <property type="entry name" value="Mur ligase, C-terminal domain"/>
    <property type="match status" value="1"/>
</dbReference>
<keyword evidence="1" id="KW-0436">Ligase</keyword>
<gene>
    <name evidence="6" type="ORF">A3E36_03020</name>
</gene>
<keyword evidence="2" id="KW-0547">Nucleotide-binding</keyword>
<evidence type="ECO:0000256" key="2">
    <source>
        <dbReference type="ARBA" id="ARBA00022741"/>
    </source>
</evidence>
<dbReference type="InterPro" id="IPR018109">
    <property type="entry name" value="Folylpolyglutamate_synth_CS"/>
</dbReference>
<name>A0A1G1XBD1_9BACT</name>
<feature type="domain" description="Mur ligase C-terminal" evidence="4">
    <location>
        <begin position="237"/>
        <end position="382"/>
    </location>
</feature>
<proteinExistence type="predicted"/>
<dbReference type="AlphaFoldDB" id="A0A1G1XBD1"/>
<comment type="caution">
    <text evidence="6">The sequence shown here is derived from an EMBL/GenBank/DDBJ whole genome shotgun (WGS) entry which is preliminary data.</text>
</comment>
<evidence type="ECO:0000256" key="3">
    <source>
        <dbReference type="ARBA" id="ARBA00022840"/>
    </source>
</evidence>
<dbReference type="InterPro" id="IPR036615">
    <property type="entry name" value="Mur_ligase_C_dom_sf"/>
</dbReference>
<dbReference type="GO" id="GO:0005524">
    <property type="term" value="F:ATP binding"/>
    <property type="evidence" value="ECO:0007669"/>
    <property type="project" value="UniProtKB-KW"/>
</dbReference>
<dbReference type="InterPro" id="IPR013221">
    <property type="entry name" value="Mur_ligase_cen"/>
</dbReference>
<evidence type="ECO:0000256" key="1">
    <source>
        <dbReference type="ARBA" id="ARBA00022598"/>
    </source>
</evidence>
<protein>
    <recommendedName>
        <fullName evidence="8">UDP-N-acetylmuramoyl-L-alanyl-D-glutamate--2, 6-diaminopimelate ligase</fullName>
    </recommendedName>
</protein>
<evidence type="ECO:0000259" key="4">
    <source>
        <dbReference type="Pfam" id="PF02875"/>
    </source>
</evidence>
<sequence>MIQFLKNIGHFFEARLWRLAYGIPDKGMRIFGVTGTNGKTTTCYLLARVLEEAHGKQHVGILTTVAFRIGGQEEINETKMTTLPSRKIFSYLARMKKAGVEYVVLETTSHALDQHRISGIQFDGAIILNVTREHLDYHGTMKQYARAKEKIVRYLRIGAPLVGKESDAHVRKMMDRAEKRGLNVIRMTNESIANTMTILSGSINKENACAVALLGHALDIPAKVIQSGINAVSSVPGRMEKFQTPQGVTVIIDYAVTPDALERLYADIKKDLARRSFSEGGKILATLSAAGLRDRGKRADMARAVAKYADYIVVTREDPWTESEEQIFSDLENGLPSPYQGEGGGEVGRKVVWQHIVDRREALKTLLQQAKPGDVVVATGKGAERGMGIGKEVVPWNEREVINELLADSF</sequence>
<dbReference type="SUPFAM" id="SSF53623">
    <property type="entry name" value="MurD-like peptide ligases, catalytic domain"/>
    <property type="match status" value="1"/>
</dbReference>
<dbReference type="InterPro" id="IPR004101">
    <property type="entry name" value="Mur_ligase_C"/>
</dbReference>
<dbReference type="InterPro" id="IPR036565">
    <property type="entry name" value="Mur-like_cat_sf"/>
</dbReference>
<feature type="domain" description="Mur ligase central" evidence="5">
    <location>
        <begin position="33"/>
        <end position="194"/>
    </location>
</feature>
<evidence type="ECO:0000313" key="7">
    <source>
        <dbReference type="Proteomes" id="UP000177941"/>
    </source>
</evidence>
<organism evidence="6 7">
    <name type="scientific">Candidatus Andersenbacteria bacterium RIFCSPHIGHO2_12_FULL_45_11b</name>
    <dbReference type="NCBI Taxonomy" id="1797282"/>
    <lineage>
        <taxon>Bacteria</taxon>
        <taxon>Candidatus Anderseniibacteriota</taxon>
    </lineage>
</organism>
<dbReference type="Gene3D" id="3.40.1190.10">
    <property type="entry name" value="Mur-like, catalytic domain"/>
    <property type="match status" value="1"/>
</dbReference>
<dbReference type="Proteomes" id="UP000177941">
    <property type="component" value="Unassembled WGS sequence"/>
</dbReference>
<accession>A0A1G1XBD1</accession>
<dbReference type="EMBL" id="MHHS01000008">
    <property type="protein sequence ID" value="OGY37373.1"/>
    <property type="molecule type" value="Genomic_DNA"/>
</dbReference>
<evidence type="ECO:0000259" key="5">
    <source>
        <dbReference type="Pfam" id="PF08245"/>
    </source>
</evidence>
<evidence type="ECO:0008006" key="8">
    <source>
        <dbReference type="Google" id="ProtNLM"/>
    </source>
</evidence>
<reference evidence="6 7" key="1">
    <citation type="journal article" date="2016" name="Nat. Commun.">
        <title>Thousands of microbial genomes shed light on interconnected biogeochemical processes in an aquifer system.</title>
        <authorList>
            <person name="Anantharaman K."/>
            <person name="Brown C.T."/>
            <person name="Hug L.A."/>
            <person name="Sharon I."/>
            <person name="Castelle C.J."/>
            <person name="Probst A.J."/>
            <person name="Thomas B.C."/>
            <person name="Singh A."/>
            <person name="Wilkins M.J."/>
            <person name="Karaoz U."/>
            <person name="Brodie E.L."/>
            <person name="Williams K.H."/>
            <person name="Hubbard S.S."/>
            <person name="Banfield J.F."/>
        </authorList>
    </citation>
    <scope>NUCLEOTIDE SEQUENCE [LARGE SCALE GENOMIC DNA]</scope>
</reference>
<dbReference type="PANTHER" id="PTHR23135">
    <property type="entry name" value="MUR LIGASE FAMILY MEMBER"/>
    <property type="match status" value="1"/>
</dbReference>
<keyword evidence="3" id="KW-0067">ATP-binding</keyword>
<dbReference type="PROSITE" id="PS01011">
    <property type="entry name" value="FOLYLPOLYGLU_SYNT_1"/>
    <property type="match status" value="1"/>
</dbReference>
<dbReference type="SUPFAM" id="SSF53244">
    <property type="entry name" value="MurD-like peptide ligases, peptide-binding domain"/>
    <property type="match status" value="1"/>
</dbReference>
<dbReference type="GO" id="GO:0004326">
    <property type="term" value="F:tetrahydrofolylpolyglutamate synthase activity"/>
    <property type="evidence" value="ECO:0007669"/>
    <property type="project" value="InterPro"/>
</dbReference>
<dbReference type="PANTHER" id="PTHR23135:SF4">
    <property type="entry name" value="UDP-N-ACETYLMURAMOYL-L-ALANYL-D-GLUTAMATE--2,6-DIAMINOPIMELATE LIGASE MURE HOMOLOG, CHLOROPLASTIC"/>
    <property type="match status" value="1"/>
</dbReference>
<dbReference type="Pfam" id="PF08245">
    <property type="entry name" value="Mur_ligase_M"/>
    <property type="match status" value="1"/>
</dbReference>